<proteinExistence type="predicted"/>
<evidence type="ECO:0000313" key="1">
    <source>
        <dbReference type="EMBL" id="PZX45670.1"/>
    </source>
</evidence>
<name>A0A2W7QID7_9RHOB</name>
<dbReference type="GO" id="GO:0045892">
    <property type="term" value="P:negative regulation of DNA-templated transcription"/>
    <property type="evidence" value="ECO:0007669"/>
    <property type="project" value="TreeGrafter"/>
</dbReference>
<dbReference type="RefSeq" id="WP_071469890.1">
    <property type="nucleotide sequence ID" value="NZ_MEHT01000018.1"/>
</dbReference>
<dbReference type="OrthoDB" id="291822at2"/>
<dbReference type="InterPro" id="IPR038026">
    <property type="entry name" value="MtlR-like_sf"/>
</dbReference>
<dbReference type="AlphaFoldDB" id="A0A2W7QID7"/>
<dbReference type="SUPFAM" id="SSF158668">
    <property type="entry name" value="MtlR-like"/>
    <property type="match status" value="1"/>
</dbReference>
<dbReference type="PANTHER" id="PTHR37941">
    <property type="entry name" value="FUMARASE E-RELATED"/>
    <property type="match status" value="1"/>
</dbReference>
<dbReference type="Gene3D" id="1.20.120.330">
    <property type="entry name" value="Nucleotidyltransferases domain 2"/>
    <property type="match status" value="1"/>
</dbReference>
<dbReference type="InterPro" id="IPR007761">
    <property type="entry name" value="MtlR-like"/>
</dbReference>
<evidence type="ECO:0000313" key="2">
    <source>
        <dbReference type="Proteomes" id="UP000249364"/>
    </source>
</evidence>
<sequence>MGKRGLDDPFYERLHTFLNATKGETERGRALVAASLIEEMLEEVLRGFFLADSATKKLFDDPNAPLSTLSSKASASRALGLISAEEFRDIELVRKIRNAFAHSVMCSFDNDKIKSWASALKVGMSTLDALENGHKSRVDDPKQRFGMVTASLVSSLYNRAHYVKKERLTDRTWPL</sequence>
<dbReference type="STRING" id="121821.GCA_001870675_01105"/>
<comment type="caution">
    <text evidence="1">The sequence shown here is derived from an EMBL/GenBank/DDBJ whole genome shotgun (WGS) entry which is preliminary data.</text>
</comment>
<dbReference type="EMBL" id="QKZQ01000006">
    <property type="protein sequence ID" value="PZX45670.1"/>
    <property type="molecule type" value="Genomic_DNA"/>
</dbReference>
<accession>A0A2W7QID7</accession>
<reference evidence="1 2" key="1">
    <citation type="submission" date="2018-06" db="EMBL/GenBank/DDBJ databases">
        <title>Genomic Encyclopedia of Archaeal and Bacterial Type Strains, Phase II (KMG-II): from individual species to whole genera.</title>
        <authorList>
            <person name="Goeker M."/>
        </authorList>
    </citation>
    <scope>NUCLEOTIDE SEQUENCE [LARGE SCALE GENOMIC DNA]</scope>
    <source>
        <strain evidence="1 2">DSM 13087</strain>
    </source>
</reference>
<protein>
    <submittedName>
        <fullName evidence="1">Mannitol repressor</fullName>
    </submittedName>
</protein>
<dbReference type="Proteomes" id="UP000249364">
    <property type="component" value="Unassembled WGS sequence"/>
</dbReference>
<dbReference type="PANTHER" id="PTHR37941:SF1">
    <property type="entry name" value="FUMARASE E-RELATED"/>
    <property type="match status" value="1"/>
</dbReference>
<keyword evidence="2" id="KW-1185">Reference proteome</keyword>
<organism evidence="1 2">
    <name type="scientific">Roseinatronobacter thiooxidans</name>
    <dbReference type="NCBI Taxonomy" id="121821"/>
    <lineage>
        <taxon>Bacteria</taxon>
        <taxon>Pseudomonadati</taxon>
        <taxon>Pseudomonadota</taxon>
        <taxon>Alphaproteobacteria</taxon>
        <taxon>Rhodobacterales</taxon>
        <taxon>Paracoccaceae</taxon>
        <taxon>Roseinatronobacter</taxon>
    </lineage>
</organism>
<gene>
    <name evidence="1" type="ORF">LY56_01694</name>
</gene>